<dbReference type="EC" id="3.2.1.2" evidence="4"/>
<dbReference type="Pfam" id="PF01373">
    <property type="entry name" value="Glyco_hydro_14"/>
    <property type="match status" value="2"/>
</dbReference>
<keyword evidence="6" id="KW-1185">Reference proteome</keyword>
<evidence type="ECO:0000256" key="4">
    <source>
        <dbReference type="RuleBase" id="RU000509"/>
    </source>
</evidence>
<keyword evidence="4" id="KW-0326">Glycosidase</keyword>
<gene>
    <name evidence="5" type="ORF">Ccrd_006561</name>
</gene>
<feature type="unsure residue" description="I or L" evidence="5">
    <location>
        <position position="271"/>
    </location>
</feature>
<comment type="caution">
    <text evidence="5">The sequence shown here is derived from an EMBL/GenBank/DDBJ whole genome shotgun (WGS) entry which is preliminary data.</text>
</comment>
<dbReference type="SUPFAM" id="SSF51445">
    <property type="entry name" value="(Trans)glycosidases"/>
    <property type="match status" value="2"/>
</dbReference>
<evidence type="ECO:0000256" key="1">
    <source>
        <dbReference type="ARBA" id="ARBA00005652"/>
    </source>
</evidence>
<sequence>MEMSLIVSSPPKFTIRRRDLLHNNKNLMIICSSASKSQIGFGHIIRCPNLPLSVTAHSKTAISTKASDRNTISNSKDGVKIYVGLPMDSVSDCNGIKHSRAIAAGLKALKLLGVEGVELPIWWGVAEKEAMGKYEWSGYLTLVEMIQKVGLKLHVSLCFHGSKEENIPLPKWVSEIGASQPDIFFTDHSGKHYEDCLSFSVDDLPVFDGKTTMQVYKGFVESFKNSFSPFMGSTITIDQLYSSAIRNSGAGEFQCYDQNMMRHLKQQAENLGNPLWGLSGPHDAPTYNQQPILNTFFKEAGSWETPYGDFFLSWYSSQLISHADRILSLAASTFSQTPIVVSGKLPLIHSWYKSRSHPAEVTAGFYNTINRDGYEEIAKIFSKNSCKMILPGMDLLDEQQPTESFSSPELLLADVRTACRNQGVEICGQNLNIAGTPKSLKQIEKNLAGGNGINLFLYQRMGGEFFSPKNFPLFSGFVRSLNQMELDSDDLAVNEREAAVYVPGKNRKLQTIGFGHIIRCPHLSLRVTAQSQSTIFTKASDRNTITNPKDGVKIYVGLPMDSVSDCNGINHSRAVAAGLKALKLLGVEGVELPIWWGVAEKEAMGKYEWSGYLTLVEMIQKVGLKLHVSLCFHGSKEENIPLPKWVSEIGESQPDIFFTDHSGQHYKDCLSFGVDDLPVFDGKTAMQVYEGFVESFKTSFSPFMGSTITGITIGMGPDDIRTACRNHGVEICGQNLNIGGTPKSFEQIKKNLAGGNGIDLFLYQRMGAEFFSPKNFPLFSGFVRSLNQLELDSDDLAVNEREAAVFVPGMMLNATAGDP</sequence>
<organism evidence="5 6">
    <name type="scientific">Cynara cardunculus var. scolymus</name>
    <name type="common">Globe artichoke</name>
    <name type="synonym">Cynara scolymus</name>
    <dbReference type="NCBI Taxonomy" id="59895"/>
    <lineage>
        <taxon>Eukaryota</taxon>
        <taxon>Viridiplantae</taxon>
        <taxon>Streptophyta</taxon>
        <taxon>Embryophyta</taxon>
        <taxon>Tracheophyta</taxon>
        <taxon>Spermatophyta</taxon>
        <taxon>Magnoliopsida</taxon>
        <taxon>eudicotyledons</taxon>
        <taxon>Gunneridae</taxon>
        <taxon>Pentapetalae</taxon>
        <taxon>asterids</taxon>
        <taxon>campanulids</taxon>
        <taxon>Asterales</taxon>
        <taxon>Asteraceae</taxon>
        <taxon>Carduoideae</taxon>
        <taxon>Cardueae</taxon>
        <taxon>Carduinae</taxon>
        <taxon>Cynara</taxon>
    </lineage>
</organism>
<keyword evidence="4 5" id="KW-0378">Hydrolase</keyword>
<evidence type="ECO:0000256" key="2">
    <source>
        <dbReference type="ARBA" id="ARBA00023277"/>
    </source>
</evidence>
<evidence type="ECO:0000313" key="6">
    <source>
        <dbReference type="Proteomes" id="UP000243975"/>
    </source>
</evidence>
<dbReference type="Gene3D" id="3.20.20.80">
    <property type="entry name" value="Glycosidases"/>
    <property type="match status" value="3"/>
</dbReference>
<dbReference type="EMBL" id="LEKV01005012">
    <property type="protein sequence ID" value="KVH91414.1"/>
    <property type="molecule type" value="Genomic_DNA"/>
</dbReference>
<reference evidence="5 6" key="1">
    <citation type="journal article" date="2016" name="Sci. Rep.">
        <title>The genome sequence of the outbreeding globe artichoke constructed de novo incorporating a phase-aware low-pass sequencing strategy of F1 progeny.</title>
        <authorList>
            <person name="Scaglione D."/>
            <person name="Reyes-Chin-Wo S."/>
            <person name="Acquadro A."/>
            <person name="Froenicke L."/>
            <person name="Portis E."/>
            <person name="Beitel C."/>
            <person name="Tirone M."/>
            <person name="Mauro R."/>
            <person name="Lo Monaco A."/>
            <person name="Mauromicale G."/>
            <person name="Faccioli P."/>
            <person name="Cattivelli L."/>
            <person name="Rieseberg L."/>
            <person name="Michelmore R."/>
            <person name="Lanteri S."/>
        </authorList>
    </citation>
    <scope>NUCLEOTIDE SEQUENCE [LARGE SCALE GENOMIC DNA]</scope>
    <source>
        <strain evidence="5">2C</strain>
    </source>
</reference>
<dbReference type="STRING" id="59895.A0A103XIP2"/>
<comment type="similarity">
    <text evidence="1 4">Belongs to the glycosyl hydrolase 14 family.</text>
</comment>
<comment type="catalytic activity">
    <reaction evidence="4">
        <text>Hydrolysis of (1-&gt;4)-alpha-D-glucosidic linkages in polysaccharides so as to remove successive maltose units from the non-reducing ends of the chains.</text>
        <dbReference type="EC" id="3.2.1.2"/>
    </reaction>
</comment>
<dbReference type="InterPro" id="IPR017853">
    <property type="entry name" value="GH"/>
</dbReference>
<name>A0A103XIP2_CYNCS</name>
<dbReference type="PANTHER" id="PTHR31352">
    <property type="entry name" value="BETA-AMYLASE 1, CHLOROPLASTIC"/>
    <property type="match status" value="1"/>
</dbReference>
<dbReference type="InterPro" id="IPR001554">
    <property type="entry name" value="Glyco_hydro_14"/>
</dbReference>
<evidence type="ECO:0000256" key="3">
    <source>
        <dbReference type="ARBA" id="ARBA00023326"/>
    </source>
</evidence>
<keyword evidence="3 4" id="KW-0624">Polysaccharide degradation</keyword>
<dbReference type="PRINTS" id="PR00750">
    <property type="entry name" value="BETAAMYLASE"/>
</dbReference>
<dbReference type="PANTHER" id="PTHR31352:SF3">
    <property type="entry name" value="INACTIVE BETA-AMYLASE 9"/>
    <property type="match status" value="1"/>
</dbReference>
<protein>
    <recommendedName>
        <fullName evidence="4">Beta-amylase</fullName>
        <ecNumber evidence="4">3.2.1.2</ecNumber>
    </recommendedName>
</protein>
<dbReference type="GO" id="GO:0016161">
    <property type="term" value="F:beta-amylase activity"/>
    <property type="evidence" value="ECO:0007669"/>
    <property type="project" value="UniProtKB-EC"/>
</dbReference>
<evidence type="ECO:0000313" key="5">
    <source>
        <dbReference type="EMBL" id="KVH91414.1"/>
    </source>
</evidence>
<dbReference type="Proteomes" id="UP000243975">
    <property type="component" value="Unassembled WGS sequence"/>
</dbReference>
<keyword evidence="2 4" id="KW-0119">Carbohydrate metabolism</keyword>
<dbReference type="AlphaFoldDB" id="A0A103XIP2"/>
<dbReference type="GO" id="GO:0000272">
    <property type="term" value="P:polysaccharide catabolic process"/>
    <property type="evidence" value="ECO:0007669"/>
    <property type="project" value="UniProtKB-KW"/>
</dbReference>
<proteinExistence type="inferred from homology"/>
<accession>A0A103XIP2</accession>